<keyword evidence="3" id="KW-1185">Reference proteome</keyword>
<evidence type="ECO:0000313" key="3">
    <source>
        <dbReference type="Proteomes" id="UP000201613"/>
    </source>
</evidence>
<dbReference type="EMBL" id="FXZK01000011">
    <property type="protein sequence ID" value="SMY09644.1"/>
    <property type="molecule type" value="Genomic_DNA"/>
</dbReference>
<dbReference type="Proteomes" id="UP000201613">
    <property type="component" value="Unassembled WGS sequence"/>
</dbReference>
<feature type="transmembrane region" description="Helical" evidence="1">
    <location>
        <begin position="6"/>
        <end position="29"/>
    </location>
</feature>
<dbReference type="AlphaFoldDB" id="A0A238LJS0"/>
<sequence length="51" mass="5793">MVRALVWITIALCRRLLGLMIAVVVYSILGRGPAGRRAMLGIRILRRITRF</sequence>
<protein>
    <submittedName>
        <fullName evidence="2">Uncharacterized protein</fullName>
    </submittedName>
</protein>
<reference evidence="2 3" key="1">
    <citation type="submission" date="2017-05" db="EMBL/GenBank/DDBJ databases">
        <authorList>
            <person name="Song R."/>
            <person name="Chenine A.L."/>
            <person name="Ruprecht R.M."/>
        </authorList>
    </citation>
    <scope>NUCLEOTIDE SEQUENCE [LARGE SCALE GENOMIC DNA]</scope>
    <source>
        <strain evidence="2 3">CECT 8899</strain>
    </source>
</reference>
<keyword evidence="1" id="KW-0472">Membrane</keyword>
<dbReference type="RefSeq" id="WP_168770600.1">
    <property type="nucleotide sequence ID" value="NZ_FXZK01000011.1"/>
</dbReference>
<name>A0A238LJS0_9RHOB</name>
<evidence type="ECO:0000313" key="2">
    <source>
        <dbReference type="EMBL" id="SMY09644.1"/>
    </source>
</evidence>
<evidence type="ECO:0000256" key="1">
    <source>
        <dbReference type="SAM" id="Phobius"/>
    </source>
</evidence>
<keyword evidence="1" id="KW-0812">Transmembrane</keyword>
<proteinExistence type="predicted"/>
<gene>
    <name evidence="2" type="ORF">LOM8899_03816</name>
</gene>
<keyword evidence="1" id="KW-1133">Transmembrane helix</keyword>
<accession>A0A238LJS0</accession>
<organism evidence="2 3">
    <name type="scientific">Flavimaricola marinus</name>
    <dbReference type="NCBI Taxonomy" id="1819565"/>
    <lineage>
        <taxon>Bacteria</taxon>
        <taxon>Pseudomonadati</taxon>
        <taxon>Pseudomonadota</taxon>
        <taxon>Alphaproteobacteria</taxon>
        <taxon>Rhodobacterales</taxon>
        <taxon>Paracoccaceae</taxon>
        <taxon>Flavimaricola</taxon>
    </lineage>
</organism>